<dbReference type="EMBL" id="JAACYS010000058">
    <property type="protein sequence ID" value="NCU18395.1"/>
    <property type="molecule type" value="Genomic_DNA"/>
</dbReference>
<evidence type="ECO:0000256" key="1">
    <source>
        <dbReference type="ARBA" id="ARBA00006499"/>
    </source>
</evidence>
<dbReference type="Gene3D" id="3.40.50.1820">
    <property type="entry name" value="alpha/beta hydrolase"/>
    <property type="match status" value="1"/>
</dbReference>
<gene>
    <name evidence="4" type="ORF">GW534_11780</name>
</gene>
<protein>
    <submittedName>
        <fullName evidence="4">Esterase</fullName>
    </submittedName>
</protein>
<dbReference type="InterPro" id="IPR050565">
    <property type="entry name" value="LYPA1-2/EST-like"/>
</dbReference>
<evidence type="ECO:0000313" key="4">
    <source>
        <dbReference type="EMBL" id="NCU18395.1"/>
    </source>
</evidence>
<evidence type="ECO:0000259" key="3">
    <source>
        <dbReference type="Pfam" id="PF02230"/>
    </source>
</evidence>
<dbReference type="PANTHER" id="PTHR10655:SF17">
    <property type="entry name" value="LYSOPHOSPHOLIPASE-LIKE PROTEIN 1"/>
    <property type="match status" value="1"/>
</dbReference>
<accession>A0ABX0A4Q1</accession>
<dbReference type="SUPFAM" id="SSF53474">
    <property type="entry name" value="alpha/beta-Hydrolases"/>
    <property type="match status" value="1"/>
</dbReference>
<reference evidence="4 5" key="1">
    <citation type="submission" date="2020-01" db="EMBL/GenBank/DDBJ databases">
        <title>A novel Bacillus sp. from Pasinler.</title>
        <authorList>
            <person name="Adiguzel A."/>
            <person name="Ay H."/>
            <person name="Baltaci M.O."/>
        </authorList>
    </citation>
    <scope>NUCLEOTIDE SEQUENCE [LARGE SCALE GENOMIC DNA]</scope>
    <source>
        <strain evidence="4 5">P1</strain>
    </source>
</reference>
<evidence type="ECO:0000313" key="5">
    <source>
        <dbReference type="Proteomes" id="UP000743899"/>
    </source>
</evidence>
<sequence>MTAPLYYELLKPTNIEEGKKYPVVFMLHGMGSNERDLPPLLDGFEEEMFIFSLRAPINHPPGYAWFTFQTIGSPDRETVNNALHSLENFITYAEEKYPIDSEKIFLLGFSQGSIVSMSYAIQNYGRIKGVVALSGYIPPFIKEEHGTKTFEKLNLFVSHGIQDPVLPYQLATDSHAFLEKTKANVTFKSYQAGHYVTEENYIDLRTWLKNELNG</sequence>
<dbReference type="PANTHER" id="PTHR10655">
    <property type="entry name" value="LYSOPHOSPHOLIPASE-RELATED"/>
    <property type="match status" value="1"/>
</dbReference>
<dbReference type="Pfam" id="PF02230">
    <property type="entry name" value="Abhydrolase_2"/>
    <property type="match status" value="1"/>
</dbReference>
<organism evidence="4 5">
    <name type="scientific">Pallidibacillus pasinlerensis</name>
    <dbReference type="NCBI Taxonomy" id="2703818"/>
    <lineage>
        <taxon>Bacteria</taxon>
        <taxon>Bacillati</taxon>
        <taxon>Bacillota</taxon>
        <taxon>Bacilli</taxon>
        <taxon>Bacillales</taxon>
        <taxon>Bacillaceae</taxon>
        <taxon>Pallidibacillus</taxon>
    </lineage>
</organism>
<dbReference type="Proteomes" id="UP000743899">
    <property type="component" value="Unassembled WGS sequence"/>
</dbReference>
<feature type="domain" description="Phospholipase/carboxylesterase/thioesterase" evidence="3">
    <location>
        <begin position="18"/>
        <end position="209"/>
    </location>
</feature>
<evidence type="ECO:0000256" key="2">
    <source>
        <dbReference type="ARBA" id="ARBA00022801"/>
    </source>
</evidence>
<dbReference type="InterPro" id="IPR003140">
    <property type="entry name" value="PLipase/COase/thioEstase"/>
</dbReference>
<keyword evidence="2" id="KW-0378">Hydrolase</keyword>
<name>A0ABX0A4Q1_9BACI</name>
<keyword evidence="5" id="KW-1185">Reference proteome</keyword>
<dbReference type="InterPro" id="IPR029058">
    <property type="entry name" value="AB_hydrolase_fold"/>
</dbReference>
<proteinExistence type="inferred from homology"/>
<dbReference type="RefSeq" id="WP_161921226.1">
    <property type="nucleotide sequence ID" value="NZ_JAACYS010000058.1"/>
</dbReference>
<comment type="caution">
    <text evidence="4">The sequence shown here is derived from an EMBL/GenBank/DDBJ whole genome shotgun (WGS) entry which is preliminary data.</text>
</comment>
<comment type="similarity">
    <text evidence="1">Belongs to the AB hydrolase superfamily. AB hydrolase 2 family.</text>
</comment>